<dbReference type="EMBL" id="CAJJDN010000005">
    <property type="protein sequence ID" value="CAD8050878.1"/>
    <property type="molecule type" value="Genomic_DNA"/>
</dbReference>
<gene>
    <name evidence="1" type="ORF">PSON_ATCC_30995.1.T0050239</name>
</gene>
<keyword evidence="2" id="KW-1185">Reference proteome</keyword>
<evidence type="ECO:0000313" key="2">
    <source>
        <dbReference type="Proteomes" id="UP000692954"/>
    </source>
</evidence>
<name>A0A8S1K659_9CILI</name>
<protein>
    <submittedName>
        <fullName evidence="1">Uncharacterized protein</fullName>
    </submittedName>
</protein>
<organism evidence="1 2">
    <name type="scientific">Paramecium sonneborni</name>
    <dbReference type="NCBI Taxonomy" id="65129"/>
    <lineage>
        <taxon>Eukaryota</taxon>
        <taxon>Sar</taxon>
        <taxon>Alveolata</taxon>
        <taxon>Ciliophora</taxon>
        <taxon>Intramacronucleata</taxon>
        <taxon>Oligohymenophorea</taxon>
        <taxon>Peniculida</taxon>
        <taxon>Parameciidae</taxon>
        <taxon>Paramecium</taxon>
    </lineage>
</organism>
<sequence>MFQFIKQNKCTKSLLAFQIIQNLMVEKYWVPINFVRSSQKQTLNSIYLMQLIELKKLEMDNTFLVNQVLSLKIILAVLDLIHHHNDGGIYDNNVYSINKLILRKTSSSFLKKLRQ</sequence>
<accession>A0A8S1K659</accession>
<dbReference type="AlphaFoldDB" id="A0A8S1K659"/>
<evidence type="ECO:0000313" key="1">
    <source>
        <dbReference type="EMBL" id="CAD8050878.1"/>
    </source>
</evidence>
<proteinExistence type="predicted"/>
<dbReference type="Proteomes" id="UP000692954">
    <property type="component" value="Unassembled WGS sequence"/>
</dbReference>
<comment type="caution">
    <text evidence="1">The sequence shown here is derived from an EMBL/GenBank/DDBJ whole genome shotgun (WGS) entry which is preliminary data.</text>
</comment>
<reference evidence="1" key="1">
    <citation type="submission" date="2021-01" db="EMBL/GenBank/DDBJ databases">
        <authorList>
            <consortium name="Genoscope - CEA"/>
            <person name="William W."/>
        </authorList>
    </citation>
    <scope>NUCLEOTIDE SEQUENCE</scope>
</reference>